<dbReference type="InterPro" id="IPR036263">
    <property type="entry name" value="Chorismate_II_sf"/>
</dbReference>
<dbReference type="SUPFAM" id="SSF48600">
    <property type="entry name" value="Chorismate mutase II"/>
    <property type="match status" value="1"/>
</dbReference>
<protein>
    <recommendedName>
        <fullName evidence="1">chorismate mutase</fullName>
        <ecNumber evidence="1">5.4.99.5</ecNumber>
    </recommendedName>
</protein>
<dbReference type="InterPro" id="IPR051331">
    <property type="entry name" value="Chorismate_mutase-related"/>
</dbReference>
<dbReference type="GO" id="GO:0016829">
    <property type="term" value="F:lyase activity"/>
    <property type="evidence" value="ECO:0007669"/>
    <property type="project" value="UniProtKB-KW"/>
</dbReference>
<dbReference type="AlphaFoldDB" id="A0A1N6EA94"/>
<dbReference type="EMBL" id="FSRL01000001">
    <property type="protein sequence ID" value="SIN79916.1"/>
    <property type="molecule type" value="Genomic_DNA"/>
</dbReference>
<dbReference type="GO" id="GO:0046417">
    <property type="term" value="P:chorismate metabolic process"/>
    <property type="evidence" value="ECO:0007669"/>
    <property type="project" value="InterPro"/>
</dbReference>
<organism evidence="4 5">
    <name type="scientific">Vannielia litorea</name>
    <dbReference type="NCBI Taxonomy" id="1217970"/>
    <lineage>
        <taxon>Bacteria</taxon>
        <taxon>Pseudomonadati</taxon>
        <taxon>Pseudomonadota</taxon>
        <taxon>Alphaproteobacteria</taxon>
        <taxon>Rhodobacterales</taxon>
        <taxon>Paracoccaceae</taxon>
        <taxon>Vannielia</taxon>
    </lineage>
</organism>
<keyword evidence="5" id="KW-1185">Reference proteome</keyword>
<dbReference type="RefSeq" id="WP_074254685.1">
    <property type="nucleotide sequence ID" value="NZ_FSRL01000001.1"/>
</dbReference>
<sequence>MRRNPGEIGTIAEMRAQIDEIDAELVALLAERQAHVDCVPALKRAAGISAAAPSRSEAVLAHVTELAERKGFAPELARILWREMIAFYVAREQEHLGIGGEDL</sequence>
<dbReference type="PROSITE" id="PS51168">
    <property type="entry name" value="CHORISMATE_MUT_2"/>
    <property type="match status" value="1"/>
</dbReference>
<name>A0A1N6EA94_9RHOB</name>
<keyword evidence="4" id="KW-0670">Pyruvate</keyword>
<proteinExistence type="predicted"/>
<dbReference type="Proteomes" id="UP000184932">
    <property type="component" value="Unassembled WGS sequence"/>
</dbReference>
<dbReference type="GO" id="GO:0004106">
    <property type="term" value="F:chorismate mutase activity"/>
    <property type="evidence" value="ECO:0007669"/>
    <property type="project" value="UniProtKB-EC"/>
</dbReference>
<evidence type="ECO:0000313" key="4">
    <source>
        <dbReference type="EMBL" id="SIN79916.1"/>
    </source>
</evidence>
<dbReference type="SMART" id="SM00830">
    <property type="entry name" value="CM_2"/>
    <property type="match status" value="1"/>
</dbReference>
<evidence type="ECO:0000313" key="5">
    <source>
        <dbReference type="Proteomes" id="UP000184932"/>
    </source>
</evidence>
<dbReference type="GO" id="GO:0009697">
    <property type="term" value="P:salicylic acid biosynthetic process"/>
    <property type="evidence" value="ECO:0007669"/>
    <property type="project" value="TreeGrafter"/>
</dbReference>
<keyword evidence="2" id="KW-0413">Isomerase</keyword>
<reference evidence="5" key="1">
    <citation type="submission" date="2016-11" db="EMBL/GenBank/DDBJ databases">
        <authorList>
            <person name="Varghese N."/>
            <person name="Submissions S."/>
        </authorList>
    </citation>
    <scope>NUCLEOTIDE SEQUENCE [LARGE SCALE GENOMIC DNA]</scope>
    <source>
        <strain evidence="5">DSM 29440</strain>
    </source>
</reference>
<dbReference type="EC" id="5.4.99.5" evidence="1"/>
<dbReference type="OrthoDB" id="514491at2"/>
<dbReference type="Pfam" id="PF01817">
    <property type="entry name" value="CM_2"/>
    <property type="match status" value="1"/>
</dbReference>
<dbReference type="PANTHER" id="PTHR38041">
    <property type="entry name" value="CHORISMATE MUTASE"/>
    <property type="match status" value="1"/>
</dbReference>
<gene>
    <name evidence="4" type="ORF">SAMN05444002_0507</name>
</gene>
<keyword evidence="4" id="KW-0456">Lyase</keyword>
<dbReference type="InterPro" id="IPR002701">
    <property type="entry name" value="CM_II_prokaryot"/>
</dbReference>
<evidence type="ECO:0000256" key="1">
    <source>
        <dbReference type="ARBA" id="ARBA00012404"/>
    </source>
</evidence>
<dbReference type="PANTHER" id="PTHR38041:SF1">
    <property type="entry name" value="CHORISMATE MUTASE"/>
    <property type="match status" value="1"/>
</dbReference>
<dbReference type="STRING" id="1217970.SAMN05444002_0507"/>
<dbReference type="InterPro" id="IPR036979">
    <property type="entry name" value="CM_dom_sf"/>
</dbReference>
<dbReference type="Gene3D" id="1.20.59.10">
    <property type="entry name" value="Chorismate mutase"/>
    <property type="match status" value="1"/>
</dbReference>
<accession>A0A1N6EA94</accession>
<evidence type="ECO:0000256" key="2">
    <source>
        <dbReference type="ARBA" id="ARBA00023235"/>
    </source>
</evidence>
<feature type="domain" description="Chorismate mutase" evidence="3">
    <location>
        <begin position="5"/>
        <end position="96"/>
    </location>
</feature>
<evidence type="ECO:0000259" key="3">
    <source>
        <dbReference type="PROSITE" id="PS51168"/>
    </source>
</evidence>